<evidence type="ECO:0000259" key="1">
    <source>
        <dbReference type="Pfam" id="PF08818"/>
    </source>
</evidence>
<dbReference type="SUPFAM" id="SSF159888">
    <property type="entry name" value="YdhG-like"/>
    <property type="match status" value="1"/>
</dbReference>
<organism evidence="2 3">
    <name type="scientific">Litoreibacter ponti</name>
    <dbReference type="NCBI Taxonomy" id="1510457"/>
    <lineage>
        <taxon>Bacteria</taxon>
        <taxon>Pseudomonadati</taxon>
        <taxon>Pseudomonadota</taxon>
        <taxon>Alphaproteobacteria</taxon>
        <taxon>Rhodobacterales</taxon>
        <taxon>Roseobacteraceae</taxon>
        <taxon>Litoreibacter</taxon>
    </lineage>
</organism>
<dbReference type="InterPro" id="IPR014922">
    <property type="entry name" value="YdhG-like"/>
</dbReference>
<evidence type="ECO:0000313" key="2">
    <source>
        <dbReference type="EMBL" id="PTX56673.1"/>
    </source>
</evidence>
<accession>A0A2T6BKT6</accession>
<dbReference type="Pfam" id="PF08818">
    <property type="entry name" value="DUF1801"/>
    <property type="match status" value="1"/>
</dbReference>
<gene>
    <name evidence="2" type="ORF">C8N43_1334</name>
</gene>
<evidence type="ECO:0000313" key="3">
    <source>
        <dbReference type="Proteomes" id="UP000243978"/>
    </source>
</evidence>
<dbReference type="EMBL" id="QBKS01000001">
    <property type="protein sequence ID" value="PTX56673.1"/>
    <property type="molecule type" value="Genomic_DNA"/>
</dbReference>
<protein>
    <submittedName>
        <fullName evidence="2">Uncharacterized protein DUF1801</fullName>
    </submittedName>
</protein>
<comment type="caution">
    <text evidence="2">The sequence shown here is derived from an EMBL/GenBank/DDBJ whole genome shotgun (WGS) entry which is preliminary data.</text>
</comment>
<dbReference type="RefSeq" id="WP_107844849.1">
    <property type="nucleotide sequence ID" value="NZ_QBKS01000001.1"/>
</dbReference>
<feature type="domain" description="YdhG-like" evidence="1">
    <location>
        <begin position="25"/>
        <end position="128"/>
    </location>
</feature>
<name>A0A2T6BKT6_9RHOB</name>
<sequence>MAGNKTVPLDLQPLEVIARVDHPQRRADAEVLLPFFKRITGWPAQMWGPSIIGFGRYHYRYDSGREGEFLITGFSPRKAYTSVYILPGYQDMSDALARLGKVKHGKSCINIKALSDIDMGLLEEMIRDGLAYMQANYETYPR</sequence>
<proteinExistence type="predicted"/>
<keyword evidence="3" id="KW-1185">Reference proteome</keyword>
<dbReference type="Proteomes" id="UP000243978">
    <property type="component" value="Unassembled WGS sequence"/>
</dbReference>
<dbReference type="OrthoDB" id="5951444at2"/>
<dbReference type="AlphaFoldDB" id="A0A2T6BKT6"/>
<reference evidence="2 3" key="1">
    <citation type="submission" date="2018-04" db="EMBL/GenBank/DDBJ databases">
        <title>Genomic Encyclopedia of Archaeal and Bacterial Type Strains, Phase II (KMG-II): from individual species to whole genera.</title>
        <authorList>
            <person name="Goeker M."/>
        </authorList>
    </citation>
    <scope>NUCLEOTIDE SEQUENCE [LARGE SCALE GENOMIC DNA]</scope>
    <source>
        <strain evidence="2 3">DSM 100977</strain>
    </source>
</reference>